<evidence type="ECO:0000313" key="10">
    <source>
        <dbReference type="Proteomes" id="UP000274756"/>
    </source>
</evidence>
<proteinExistence type="inferred from homology"/>
<evidence type="ECO:0000256" key="3">
    <source>
        <dbReference type="ARBA" id="ARBA00022692"/>
    </source>
</evidence>
<evidence type="ECO:0000256" key="5">
    <source>
        <dbReference type="ARBA" id="ARBA00023136"/>
    </source>
</evidence>
<protein>
    <submittedName>
        <fullName evidence="8 11">Uncharacterized protein</fullName>
    </submittedName>
</protein>
<organism evidence="9 11">
    <name type="scientific">Dracunculus medinensis</name>
    <name type="common">Guinea worm</name>
    <dbReference type="NCBI Taxonomy" id="318479"/>
    <lineage>
        <taxon>Eukaryota</taxon>
        <taxon>Metazoa</taxon>
        <taxon>Ecdysozoa</taxon>
        <taxon>Nematoda</taxon>
        <taxon>Chromadorea</taxon>
        <taxon>Rhabditida</taxon>
        <taxon>Spirurina</taxon>
        <taxon>Dracunculoidea</taxon>
        <taxon>Dracunculidae</taxon>
        <taxon>Dracunculus</taxon>
    </lineage>
</organism>
<dbReference type="InterPro" id="IPR002159">
    <property type="entry name" value="CD36_fam"/>
</dbReference>
<dbReference type="OrthoDB" id="195015at2759"/>
<reference evidence="11" key="1">
    <citation type="submission" date="2017-02" db="UniProtKB">
        <authorList>
            <consortium name="WormBaseParasite"/>
        </authorList>
    </citation>
    <scope>IDENTIFICATION</scope>
</reference>
<keyword evidence="10" id="KW-1185">Reference proteome</keyword>
<dbReference type="Proteomes" id="UP000274756">
    <property type="component" value="Unassembled WGS sequence"/>
</dbReference>
<evidence type="ECO:0000256" key="4">
    <source>
        <dbReference type="ARBA" id="ARBA00022989"/>
    </source>
</evidence>
<name>A0A0N4UA98_DRAME</name>
<evidence type="ECO:0000313" key="9">
    <source>
        <dbReference type="Proteomes" id="UP000038040"/>
    </source>
</evidence>
<dbReference type="EMBL" id="UYYG01000003">
    <property type="protein sequence ID" value="VDN50449.1"/>
    <property type="molecule type" value="Genomic_DNA"/>
</dbReference>
<keyword evidence="6" id="KW-0325">Glycoprotein</keyword>
<dbReference type="Pfam" id="PF01130">
    <property type="entry name" value="CD36"/>
    <property type="match status" value="1"/>
</dbReference>
<sequence length="98" mass="11521">MEISFTFFSVNNPDEVINGGTPKFREMGPYVFKLYFKLFSIILLLQLMNSSKFLVFVISTANRINLEKNKFRKFSMLFCLKIFVVIEKKFCILNNICV</sequence>
<dbReference type="AlphaFoldDB" id="A0A0N4UA98"/>
<evidence type="ECO:0000256" key="6">
    <source>
        <dbReference type="ARBA" id="ARBA00023180"/>
    </source>
</evidence>
<comment type="similarity">
    <text evidence="2">Belongs to the CD36 family.</text>
</comment>
<evidence type="ECO:0000256" key="1">
    <source>
        <dbReference type="ARBA" id="ARBA00004370"/>
    </source>
</evidence>
<feature type="transmembrane region" description="Helical" evidence="7">
    <location>
        <begin position="34"/>
        <end position="58"/>
    </location>
</feature>
<evidence type="ECO:0000256" key="2">
    <source>
        <dbReference type="ARBA" id="ARBA00010532"/>
    </source>
</evidence>
<keyword evidence="4 7" id="KW-1133">Transmembrane helix</keyword>
<keyword evidence="5 7" id="KW-0472">Membrane</keyword>
<reference evidence="8 10" key="2">
    <citation type="submission" date="2018-11" db="EMBL/GenBank/DDBJ databases">
        <authorList>
            <consortium name="Pathogen Informatics"/>
        </authorList>
    </citation>
    <scope>NUCLEOTIDE SEQUENCE [LARGE SCALE GENOMIC DNA]</scope>
</reference>
<dbReference type="Proteomes" id="UP000038040">
    <property type="component" value="Unplaced"/>
</dbReference>
<evidence type="ECO:0000313" key="8">
    <source>
        <dbReference type="EMBL" id="VDN50449.1"/>
    </source>
</evidence>
<evidence type="ECO:0000256" key="7">
    <source>
        <dbReference type="SAM" id="Phobius"/>
    </source>
</evidence>
<keyword evidence="3 7" id="KW-0812">Transmembrane</keyword>
<evidence type="ECO:0000313" key="11">
    <source>
        <dbReference type="WBParaSite" id="DME_0000405801-mRNA-1"/>
    </source>
</evidence>
<dbReference type="GO" id="GO:0016020">
    <property type="term" value="C:membrane"/>
    <property type="evidence" value="ECO:0007669"/>
    <property type="project" value="UniProtKB-SubCell"/>
</dbReference>
<gene>
    <name evidence="8" type="ORF">DME_LOCUS422</name>
</gene>
<accession>A0A0N4UA98</accession>
<dbReference type="WBParaSite" id="DME_0000405801-mRNA-1">
    <property type="protein sequence ID" value="DME_0000405801-mRNA-1"/>
    <property type="gene ID" value="DME_0000405801"/>
</dbReference>
<comment type="subcellular location">
    <subcellularLocation>
        <location evidence="1">Membrane</location>
    </subcellularLocation>
</comment>